<evidence type="ECO:0000256" key="1">
    <source>
        <dbReference type="SAM" id="MobiDB-lite"/>
    </source>
</evidence>
<evidence type="ECO:0000313" key="2">
    <source>
        <dbReference type="EMBL" id="KAK1391640.1"/>
    </source>
</evidence>
<evidence type="ECO:0000313" key="3">
    <source>
        <dbReference type="Proteomes" id="UP001237642"/>
    </source>
</evidence>
<reference evidence="2" key="2">
    <citation type="submission" date="2023-05" db="EMBL/GenBank/DDBJ databases">
        <authorList>
            <person name="Schelkunov M.I."/>
        </authorList>
    </citation>
    <scope>NUCLEOTIDE SEQUENCE</scope>
    <source>
        <strain evidence="2">Hsosn_3</strain>
        <tissue evidence="2">Leaf</tissue>
    </source>
</reference>
<gene>
    <name evidence="2" type="ORF">POM88_010696</name>
</gene>
<name>A0AAD8ITM0_9APIA</name>
<protein>
    <submittedName>
        <fullName evidence="2">Uncharacterized protein</fullName>
    </submittedName>
</protein>
<dbReference type="Proteomes" id="UP001237642">
    <property type="component" value="Unassembled WGS sequence"/>
</dbReference>
<proteinExistence type="predicted"/>
<comment type="caution">
    <text evidence="2">The sequence shown here is derived from an EMBL/GenBank/DDBJ whole genome shotgun (WGS) entry which is preliminary data.</text>
</comment>
<accession>A0AAD8ITM0</accession>
<organism evidence="2 3">
    <name type="scientific">Heracleum sosnowskyi</name>
    <dbReference type="NCBI Taxonomy" id="360622"/>
    <lineage>
        <taxon>Eukaryota</taxon>
        <taxon>Viridiplantae</taxon>
        <taxon>Streptophyta</taxon>
        <taxon>Embryophyta</taxon>
        <taxon>Tracheophyta</taxon>
        <taxon>Spermatophyta</taxon>
        <taxon>Magnoliopsida</taxon>
        <taxon>eudicotyledons</taxon>
        <taxon>Gunneridae</taxon>
        <taxon>Pentapetalae</taxon>
        <taxon>asterids</taxon>
        <taxon>campanulids</taxon>
        <taxon>Apiales</taxon>
        <taxon>Apiaceae</taxon>
        <taxon>Apioideae</taxon>
        <taxon>apioid superclade</taxon>
        <taxon>Tordylieae</taxon>
        <taxon>Tordyliinae</taxon>
        <taxon>Heracleum</taxon>
    </lineage>
</organism>
<reference evidence="2" key="1">
    <citation type="submission" date="2023-02" db="EMBL/GenBank/DDBJ databases">
        <title>Genome of toxic invasive species Heracleum sosnowskyi carries increased number of genes despite the absence of recent whole-genome duplications.</title>
        <authorList>
            <person name="Schelkunov M."/>
            <person name="Shtratnikova V."/>
            <person name="Makarenko M."/>
            <person name="Klepikova A."/>
            <person name="Omelchenko D."/>
            <person name="Novikova G."/>
            <person name="Obukhova E."/>
            <person name="Bogdanov V."/>
            <person name="Penin A."/>
            <person name="Logacheva M."/>
        </authorList>
    </citation>
    <scope>NUCLEOTIDE SEQUENCE</scope>
    <source>
        <strain evidence="2">Hsosn_3</strain>
        <tissue evidence="2">Leaf</tissue>
    </source>
</reference>
<dbReference type="EMBL" id="JAUIZM010000003">
    <property type="protein sequence ID" value="KAK1391640.1"/>
    <property type="molecule type" value="Genomic_DNA"/>
</dbReference>
<keyword evidence="3" id="KW-1185">Reference proteome</keyword>
<feature type="region of interest" description="Disordered" evidence="1">
    <location>
        <begin position="1"/>
        <end position="24"/>
    </location>
</feature>
<feature type="compositionally biased region" description="Basic and acidic residues" evidence="1">
    <location>
        <begin position="1"/>
        <end position="13"/>
    </location>
</feature>
<sequence length="136" mass="15184">MPPKTRKYDSGYEKRKKKKREEELIESQRGALNKFFTKEPQVSIENQTVPNVPTDLNLNLNMPADANVFIDGSLPTGASIPIENDDIDDLVVDDNIFSNVPVEDNNVDDVSIENNTEFDDILAGNDTTEQTLLKGS</sequence>
<dbReference type="AlphaFoldDB" id="A0AAD8ITM0"/>